<organism evidence="41 42">
    <name type="scientific">Tetraodon nigroviridis</name>
    <name type="common">Spotted green pufferfish</name>
    <name type="synonym">Chelonodon nigroviridis</name>
    <dbReference type="NCBI Taxonomy" id="99883"/>
    <lineage>
        <taxon>Eukaryota</taxon>
        <taxon>Metazoa</taxon>
        <taxon>Chordata</taxon>
        <taxon>Craniata</taxon>
        <taxon>Vertebrata</taxon>
        <taxon>Euteleostomi</taxon>
        <taxon>Actinopterygii</taxon>
        <taxon>Neopterygii</taxon>
        <taxon>Teleostei</taxon>
        <taxon>Neoteleostei</taxon>
        <taxon>Acanthomorphata</taxon>
        <taxon>Eupercaria</taxon>
        <taxon>Tetraodontiformes</taxon>
        <taxon>Tetradontoidea</taxon>
        <taxon>Tetraodontidae</taxon>
        <taxon>Tetraodon</taxon>
    </lineage>
</organism>
<evidence type="ECO:0000256" key="15">
    <source>
        <dbReference type="ARBA" id="ARBA00022692"/>
    </source>
</evidence>
<dbReference type="SUPFAM" id="SSF48264">
    <property type="entry name" value="Cytochrome P450"/>
    <property type="match status" value="1"/>
</dbReference>
<evidence type="ECO:0000256" key="37">
    <source>
        <dbReference type="ARBA" id="ARBA00054825"/>
    </source>
</evidence>
<comment type="catalytic activity">
    <reaction evidence="32">
        <text>prostaglandin H2 = thromboxane A2</text>
        <dbReference type="Rhea" id="RHEA:17137"/>
        <dbReference type="ChEBI" id="CHEBI:57405"/>
        <dbReference type="ChEBI" id="CHEBI:57445"/>
        <dbReference type="EC" id="5.3.99.5"/>
    </reaction>
    <physiologicalReaction direction="left-to-right" evidence="32">
        <dbReference type="Rhea" id="RHEA:17138"/>
    </physiologicalReaction>
</comment>
<dbReference type="Ensembl" id="ENSTNIT00000004234.1">
    <property type="protein sequence ID" value="ENSTNIP00000001643.1"/>
    <property type="gene ID" value="ENSTNIG00000008378.1"/>
</dbReference>
<keyword evidence="20 40" id="KW-1133">Transmembrane helix</keyword>
<sequence length="537" mass="61445">MMAVWDFLNIFHNTSGLSVTLGLLLLGLIYWYSVYPFSVLSRHGIKHPKPLPFFGNLFMFHQGFFDPLSDLIKTHGKVCGYYLGRKPVVVVADPDMLRQVMVRDFSSFPNRMNLRFISKPMSDCLLMLKNERWKRVRSILTPAFSASKMKEMVPLINTATDALMKNLDAYAESGEAFNIHKCFGCFTMDVIASVAFATQVDSQNNTDDPFVRHAQLFFSFSLFRPIALLFAAFPSIATLLVRIPNKRRDDMNHFFIGTIQKIIQQREEQPPEQRRRDFLQLMLDARSSDASVSLEHFDTAEPAGELDTTNEQILNQDRPQRKMITEDEIVGQAFVFLVAGYETSSNTLAFACYLLAINPECQRKLQEEVDHFFTRHELPDYTNVQELKYLDMVISETLRLYPPGFRFARNVERDCVVNGQSFPKGASLEIPAGFLHRDPEHWPDPDKFIPERFTPEAKASRHPFVYIPFGAGPRNCVGMRLAQLEMKMALVRLFRRFSLVACPETKVPLELKSSSTLGPKNGVFVKIERRQGIHSTA</sequence>
<evidence type="ECO:0000256" key="21">
    <source>
        <dbReference type="ARBA" id="ARBA00023002"/>
    </source>
</evidence>
<dbReference type="EC" id="1.14.14.1" evidence="9"/>
<dbReference type="InterPro" id="IPR002401">
    <property type="entry name" value="Cyt_P450_E_grp-I"/>
</dbReference>
<evidence type="ECO:0000256" key="26">
    <source>
        <dbReference type="ARBA" id="ARBA00023160"/>
    </source>
</evidence>
<comment type="catalytic activity">
    <reaction evidence="36">
        <text>an organic molecule + reduced [NADPH--hemoprotein reductase] + O2 = an alcohol + oxidized [NADPH--hemoprotein reductase] + H2O + H(+)</text>
        <dbReference type="Rhea" id="RHEA:17149"/>
        <dbReference type="Rhea" id="RHEA-COMP:11964"/>
        <dbReference type="Rhea" id="RHEA-COMP:11965"/>
        <dbReference type="ChEBI" id="CHEBI:15377"/>
        <dbReference type="ChEBI" id="CHEBI:15378"/>
        <dbReference type="ChEBI" id="CHEBI:15379"/>
        <dbReference type="ChEBI" id="CHEBI:30879"/>
        <dbReference type="ChEBI" id="CHEBI:57618"/>
        <dbReference type="ChEBI" id="CHEBI:58210"/>
        <dbReference type="ChEBI" id="CHEBI:142491"/>
        <dbReference type="EC" id="1.14.14.1"/>
    </reaction>
</comment>
<feature type="binding site" description="axial binding residue" evidence="38">
    <location>
        <position position="476"/>
    </location>
    <ligand>
        <name>heme</name>
        <dbReference type="ChEBI" id="CHEBI:30413"/>
    </ligand>
    <ligandPart>
        <name>Fe</name>
        <dbReference type="ChEBI" id="CHEBI:18248"/>
    </ligandPart>
</feature>
<dbReference type="EC" id="5.3.99.5" evidence="33"/>
<dbReference type="InParanoid" id="H3C077"/>
<dbReference type="InterPro" id="IPR050705">
    <property type="entry name" value="Cytochrome_P450_3A"/>
</dbReference>
<dbReference type="GO" id="GO:0005506">
    <property type="term" value="F:iron ion binding"/>
    <property type="evidence" value="ECO:0007669"/>
    <property type="project" value="InterPro"/>
</dbReference>
<evidence type="ECO:0000256" key="39">
    <source>
        <dbReference type="RuleBase" id="RU000461"/>
    </source>
</evidence>
<evidence type="ECO:0000256" key="32">
    <source>
        <dbReference type="ARBA" id="ARBA00036475"/>
    </source>
</evidence>
<keyword evidence="24" id="KW-0443">Lipid metabolism</keyword>
<comment type="subunit">
    <text evidence="8">Monomer.</text>
</comment>
<evidence type="ECO:0000256" key="14">
    <source>
        <dbReference type="ARBA" id="ARBA00022617"/>
    </source>
</evidence>
<comment type="catalytic activity">
    <reaction evidence="30">
        <text>(15S)-hydroperoxy-(5Z,8Z,11Z,13E)-eicosatetraenoate + AH2 = (15S)-hydroxy-(5Z,8Z,11Z,13E)-eicosatetraenoate + A + H2O</text>
        <dbReference type="Rhea" id="RHEA:48856"/>
        <dbReference type="ChEBI" id="CHEBI:13193"/>
        <dbReference type="ChEBI" id="CHEBI:15377"/>
        <dbReference type="ChEBI" id="CHEBI:17499"/>
        <dbReference type="ChEBI" id="CHEBI:57409"/>
        <dbReference type="ChEBI" id="CHEBI:57446"/>
    </reaction>
    <physiologicalReaction direction="left-to-right" evidence="30">
        <dbReference type="Rhea" id="RHEA:48857"/>
    </physiologicalReaction>
</comment>
<dbReference type="GO" id="GO:0106256">
    <property type="term" value="F:hydroperoxy icosatetraenoate dehydratase activity"/>
    <property type="evidence" value="ECO:0007669"/>
    <property type="project" value="UniProtKB-EC"/>
</dbReference>
<keyword evidence="17" id="KW-0256">Endoplasmic reticulum</keyword>
<dbReference type="OMA" id="LMMRANM"/>
<comment type="cofactor">
    <cofactor evidence="3 38">
        <name>heme</name>
        <dbReference type="ChEBI" id="CHEBI:30413"/>
    </cofactor>
</comment>
<evidence type="ECO:0000256" key="1">
    <source>
        <dbReference type="ARBA" id="ARBA00001143"/>
    </source>
</evidence>
<keyword evidence="15 40" id="KW-0812">Transmembrane</keyword>
<keyword evidence="16 38" id="KW-0479">Metal-binding</keyword>
<evidence type="ECO:0000256" key="12">
    <source>
        <dbReference type="ARBA" id="ARBA00022516"/>
    </source>
</evidence>
<evidence type="ECO:0000256" key="30">
    <source>
        <dbReference type="ARBA" id="ARBA00036380"/>
    </source>
</evidence>
<dbReference type="AlphaFoldDB" id="H3C077"/>
<comment type="catalytic activity">
    <reaction evidence="2">
        <text>a hydroperoxyeicosatetraenoate = an oxoeicosatetraenoate + H2O</text>
        <dbReference type="Rhea" id="RHEA:55556"/>
        <dbReference type="ChEBI" id="CHEBI:15377"/>
        <dbReference type="ChEBI" id="CHEBI:59720"/>
        <dbReference type="ChEBI" id="CHEBI:131859"/>
        <dbReference type="EC" id="4.2.1.152"/>
    </reaction>
    <physiologicalReaction direction="left-to-right" evidence="2">
        <dbReference type="Rhea" id="RHEA:55557"/>
    </physiologicalReaction>
</comment>
<evidence type="ECO:0000256" key="18">
    <source>
        <dbReference type="ARBA" id="ARBA00022832"/>
    </source>
</evidence>
<keyword evidence="28" id="KW-0456">Lyase</keyword>
<keyword evidence="42" id="KW-1185">Reference proteome</keyword>
<evidence type="ECO:0000256" key="5">
    <source>
        <dbReference type="ARBA" id="ARBA00004406"/>
    </source>
</evidence>
<reference evidence="41" key="2">
    <citation type="submission" date="2025-08" db="UniProtKB">
        <authorList>
            <consortium name="Ensembl"/>
        </authorList>
    </citation>
    <scope>IDENTIFICATION</scope>
</reference>
<proteinExistence type="inferred from homology"/>
<dbReference type="Proteomes" id="UP000007303">
    <property type="component" value="Unassembled WGS sequence"/>
</dbReference>
<dbReference type="PRINTS" id="PR00385">
    <property type="entry name" value="P450"/>
</dbReference>
<evidence type="ECO:0000256" key="38">
    <source>
        <dbReference type="PIRSR" id="PIRSR602401-1"/>
    </source>
</evidence>
<evidence type="ECO:0000256" key="11">
    <source>
        <dbReference type="ARBA" id="ARBA00022501"/>
    </source>
</evidence>
<dbReference type="GeneTree" id="ENSGT00940000157903"/>
<dbReference type="STRING" id="99883.ENSTNIP00000001643"/>
<evidence type="ECO:0000256" key="29">
    <source>
        <dbReference type="ARBA" id="ARBA00033404"/>
    </source>
</evidence>
<comment type="catalytic activity">
    <reaction evidence="31">
        <text>prostaglandin H2 = (12S)-hydroxy-(5Z,8E,10E)-heptadecatrienoate + malonaldehyde</text>
        <dbReference type="Rhea" id="RHEA:48644"/>
        <dbReference type="ChEBI" id="CHEBI:57405"/>
        <dbReference type="ChEBI" id="CHEBI:90694"/>
        <dbReference type="ChEBI" id="CHEBI:566274"/>
    </reaction>
</comment>
<keyword evidence="26" id="KW-0275">Fatty acid biosynthesis</keyword>
<dbReference type="Pfam" id="PF00067">
    <property type="entry name" value="p450"/>
    <property type="match status" value="2"/>
</dbReference>
<dbReference type="GO" id="GO:0005789">
    <property type="term" value="C:endoplasmic reticulum membrane"/>
    <property type="evidence" value="ECO:0007669"/>
    <property type="project" value="UniProtKB-SubCell"/>
</dbReference>
<keyword evidence="23 39" id="KW-0503">Monooxygenase</keyword>
<keyword evidence="22 38" id="KW-0408">Iron</keyword>
<keyword evidence="25 40" id="KW-0472">Membrane</keyword>
<dbReference type="FunFam" id="1.10.630.10:FF:000003">
    <property type="entry name" value="cytochrome P450 3A12-like isoform X2"/>
    <property type="match status" value="1"/>
</dbReference>
<evidence type="ECO:0000256" key="9">
    <source>
        <dbReference type="ARBA" id="ARBA00012109"/>
    </source>
</evidence>
<evidence type="ECO:0000256" key="8">
    <source>
        <dbReference type="ARBA" id="ARBA00011245"/>
    </source>
</evidence>
<dbReference type="PANTHER" id="PTHR24302">
    <property type="entry name" value="CYTOCHROME P450 FAMILY 3"/>
    <property type="match status" value="1"/>
</dbReference>
<evidence type="ECO:0000313" key="42">
    <source>
        <dbReference type="Proteomes" id="UP000007303"/>
    </source>
</evidence>
<dbReference type="PRINTS" id="PR00463">
    <property type="entry name" value="EP450I"/>
</dbReference>
<dbReference type="InterPro" id="IPR001128">
    <property type="entry name" value="Cyt_P450"/>
</dbReference>
<comment type="similarity">
    <text evidence="7 39">Belongs to the cytochrome P450 family.</text>
</comment>
<dbReference type="GO" id="GO:0008395">
    <property type="term" value="F:steroid hydroxylase activity"/>
    <property type="evidence" value="ECO:0007669"/>
    <property type="project" value="TreeGrafter"/>
</dbReference>
<dbReference type="GO" id="GO:0016712">
    <property type="term" value="F:oxidoreductase activity, acting on paired donors, with incorporation or reduction of molecular oxygen, reduced flavin or flavoprotein as one donor, and incorporation of one atom of oxygen"/>
    <property type="evidence" value="ECO:0007669"/>
    <property type="project" value="UniProtKB-EC"/>
</dbReference>
<evidence type="ECO:0000256" key="35">
    <source>
        <dbReference type="ARBA" id="ARBA00042726"/>
    </source>
</evidence>
<evidence type="ECO:0000256" key="25">
    <source>
        <dbReference type="ARBA" id="ARBA00023136"/>
    </source>
</evidence>
<evidence type="ECO:0000256" key="13">
    <source>
        <dbReference type="ARBA" id="ARBA00022585"/>
    </source>
</evidence>
<comment type="function">
    <text evidence="37">Catalyzes the conversion of prostaglandin H2 (PGH2) to thromboxane A2 (TXA2), a potent inducer of blood vessel constriction and platelet aggregation. Also cleaves PGH2 to 12-hydroxy-heptadecatrienoicacid (12-HHT) and malondialdehyde, which is known to act as a mediator of DNA damage. 12-HHT and malondialdehyde are formed stoichiometrically in the same amounts as TXA2. Additionally, displays dehydratase activity, toward (15S)-hydroperoxy-(5Z,8Z,11Z,13E)-eicosatetraenoate (15(S)-HPETE) producing 15-KETE and 15-HETE.</text>
</comment>
<feature type="transmembrane region" description="Helical" evidence="40">
    <location>
        <begin position="20"/>
        <end position="40"/>
    </location>
</feature>
<evidence type="ECO:0000256" key="23">
    <source>
        <dbReference type="ARBA" id="ARBA00023033"/>
    </source>
</evidence>
<keyword evidence="18" id="KW-0276">Fatty acid metabolism</keyword>
<evidence type="ECO:0000256" key="20">
    <source>
        <dbReference type="ARBA" id="ARBA00022989"/>
    </source>
</evidence>
<accession>H3C077</accession>
<evidence type="ECO:0000256" key="34">
    <source>
        <dbReference type="ARBA" id="ARBA00040834"/>
    </source>
</evidence>
<keyword evidence="13" id="KW-0643">Prostaglandin biosynthesis</keyword>
<feature type="transmembrane region" description="Helical" evidence="40">
    <location>
        <begin position="222"/>
        <end position="241"/>
    </location>
</feature>
<evidence type="ECO:0000256" key="6">
    <source>
        <dbReference type="ARBA" id="ARBA00004477"/>
    </source>
</evidence>
<evidence type="ECO:0000256" key="17">
    <source>
        <dbReference type="ARBA" id="ARBA00022824"/>
    </source>
</evidence>
<evidence type="ECO:0000313" key="41">
    <source>
        <dbReference type="Ensembl" id="ENSTNIP00000001643.1"/>
    </source>
</evidence>
<keyword evidence="19" id="KW-0492">Microsome</keyword>
<evidence type="ECO:0000256" key="40">
    <source>
        <dbReference type="SAM" id="Phobius"/>
    </source>
</evidence>
<dbReference type="InterPro" id="IPR036396">
    <property type="entry name" value="Cyt_P450_sf"/>
</dbReference>
<comment type="catalytic activity">
    <reaction evidence="1">
        <text>(15S)-hydroperoxy-(5Z,8Z,11Z,13E)-eicosatetraenoate = 15-oxo-(5Z,8Z,11Z,13E)-eicosatetraenoate + H2O</text>
        <dbReference type="Rhea" id="RHEA:48636"/>
        <dbReference type="ChEBI" id="CHEBI:15377"/>
        <dbReference type="ChEBI" id="CHEBI:57410"/>
        <dbReference type="ChEBI" id="CHEBI:57446"/>
    </reaction>
    <physiologicalReaction direction="left-to-right" evidence="1">
        <dbReference type="Rhea" id="RHEA:48637"/>
    </physiologicalReaction>
</comment>
<evidence type="ECO:0000256" key="28">
    <source>
        <dbReference type="ARBA" id="ARBA00023239"/>
    </source>
</evidence>
<keyword evidence="11" id="KW-0644">Prostaglandin metabolism</keyword>
<comment type="subcellular location">
    <subcellularLocation>
        <location evidence="6">Endoplasmic reticulum membrane</location>
        <topology evidence="6">Multi-pass membrane protein</topology>
    </subcellularLocation>
    <subcellularLocation>
        <location evidence="5">Endoplasmic reticulum membrane</location>
        <topology evidence="5">Peripheral membrane protein</topology>
    </subcellularLocation>
    <subcellularLocation>
        <location evidence="4">Microsome membrane</location>
        <topology evidence="4">Peripheral membrane protein</topology>
    </subcellularLocation>
</comment>
<dbReference type="InterPro" id="IPR017972">
    <property type="entry name" value="Cyt_P450_CS"/>
</dbReference>
<evidence type="ECO:0000256" key="4">
    <source>
        <dbReference type="ARBA" id="ARBA00004174"/>
    </source>
</evidence>
<evidence type="ECO:0000256" key="31">
    <source>
        <dbReference type="ARBA" id="ARBA00036424"/>
    </source>
</evidence>
<dbReference type="PANTHER" id="PTHR24302:SF47">
    <property type="entry name" value="CYTOCHROME P450"/>
    <property type="match status" value="1"/>
</dbReference>
<evidence type="ECO:0000256" key="3">
    <source>
        <dbReference type="ARBA" id="ARBA00001971"/>
    </source>
</evidence>
<evidence type="ECO:0000256" key="36">
    <source>
        <dbReference type="ARBA" id="ARBA00047827"/>
    </source>
</evidence>
<keyword evidence="12" id="KW-0444">Lipid biosynthesis</keyword>
<evidence type="ECO:0000256" key="10">
    <source>
        <dbReference type="ARBA" id="ARBA00013084"/>
    </source>
</evidence>
<name>H3C077_TETNG</name>
<evidence type="ECO:0000256" key="27">
    <source>
        <dbReference type="ARBA" id="ARBA00023235"/>
    </source>
</evidence>
<evidence type="ECO:0000256" key="22">
    <source>
        <dbReference type="ARBA" id="ARBA00023004"/>
    </source>
</evidence>
<dbReference type="GO" id="GO:0004796">
    <property type="term" value="F:thromboxane-A synthase activity"/>
    <property type="evidence" value="ECO:0007669"/>
    <property type="project" value="UniProtKB-EC"/>
</dbReference>
<evidence type="ECO:0000256" key="7">
    <source>
        <dbReference type="ARBA" id="ARBA00010617"/>
    </source>
</evidence>
<reference evidence="42" key="1">
    <citation type="journal article" date="2004" name="Nature">
        <title>Genome duplication in the teleost fish Tetraodon nigroviridis reveals the early vertebrate proto-karyotype.</title>
        <authorList>
            <person name="Jaillon O."/>
            <person name="Aury J.-M."/>
            <person name="Brunet F."/>
            <person name="Petit J.-L."/>
            <person name="Stange-Thomann N."/>
            <person name="Mauceli E."/>
            <person name="Bouneau L."/>
            <person name="Fischer C."/>
            <person name="Ozouf-Costaz C."/>
            <person name="Bernot A."/>
            <person name="Nicaud S."/>
            <person name="Jaffe D."/>
            <person name="Fisher S."/>
            <person name="Lutfalla G."/>
            <person name="Dossat C."/>
            <person name="Segurens B."/>
            <person name="Dasilva C."/>
            <person name="Salanoubat M."/>
            <person name="Levy M."/>
            <person name="Boudet N."/>
            <person name="Castellano S."/>
            <person name="Anthouard V."/>
            <person name="Jubin C."/>
            <person name="Castelli V."/>
            <person name="Katinka M."/>
            <person name="Vacherie B."/>
            <person name="Biemont C."/>
            <person name="Skalli Z."/>
            <person name="Cattolico L."/>
            <person name="Poulain J."/>
            <person name="De Berardinis V."/>
            <person name="Cruaud C."/>
            <person name="Duprat S."/>
            <person name="Brottier P."/>
            <person name="Coutanceau J.-P."/>
            <person name="Gouzy J."/>
            <person name="Parra G."/>
            <person name="Lardier G."/>
            <person name="Chapple C."/>
            <person name="McKernan K.J."/>
            <person name="McEwan P."/>
            <person name="Bosak S."/>
            <person name="Kellis M."/>
            <person name="Volff J.-N."/>
            <person name="Guigo R."/>
            <person name="Zody M.C."/>
            <person name="Mesirov J."/>
            <person name="Lindblad-Toh K."/>
            <person name="Birren B."/>
            <person name="Nusbaum C."/>
            <person name="Kahn D."/>
            <person name="Robinson-Rechavi M."/>
            <person name="Laudet V."/>
            <person name="Schachter V."/>
            <person name="Quetier F."/>
            <person name="Saurin W."/>
            <person name="Scarpelli C."/>
            <person name="Wincker P."/>
            <person name="Lander E.S."/>
            <person name="Weissenbach J."/>
            <person name="Roest Crollius H."/>
        </authorList>
    </citation>
    <scope>NUCLEOTIDE SEQUENCE [LARGE SCALE GENOMIC DNA]</scope>
</reference>
<dbReference type="EC" id="4.2.1.152" evidence="10"/>
<evidence type="ECO:0000256" key="16">
    <source>
        <dbReference type="ARBA" id="ARBA00022723"/>
    </source>
</evidence>
<dbReference type="GO" id="GO:0020037">
    <property type="term" value="F:heme binding"/>
    <property type="evidence" value="ECO:0007669"/>
    <property type="project" value="InterPro"/>
</dbReference>
<protein>
    <recommendedName>
        <fullName evidence="34">Thromboxane-A synthase</fullName>
        <ecNumber evidence="9">1.14.14.1</ecNumber>
        <ecNumber evidence="10">4.2.1.152</ecNumber>
        <ecNumber evidence="33">5.3.99.5</ecNumber>
    </recommendedName>
    <alternativeName>
        <fullName evidence="35">Cytochrome P450 5A1</fullName>
    </alternativeName>
    <alternativeName>
        <fullName evidence="29">Hydroperoxy icosatetraenoate dehydratase</fullName>
    </alternativeName>
</protein>
<dbReference type="GO" id="GO:0001516">
    <property type="term" value="P:prostaglandin biosynthetic process"/>
    <property type="evidence" value="ECO:0007669"/>
    <property type="project" value="UniProtKB-KW"/>
</dbReference>
<dbReference type="PROSITE" id="PS00086">
    <property type="entry name" value="CYTOCHROME_P450"/>
    <property type="match status" value="1"/>
</dbReference>
<evidence type="ECO:0000256" key="19">
    <source>
        <dbReference type="ARBA" id="ARBA00022848"/>
    </source>
</evidence>
<dbReference type="FunCoup" id="H3C077">
    <property type="interactions" value="358"/>
</dbReference>
<keyword evidence="21 39" id="KW-0560">Oxidoreductase</keyword>
<reference evidence="41" key="3">
    <citation type="submission" date="2025-09" db="UniProtKB">
        <authorList>
            <consortium name="Ensembl"/>
        </authorList>
    </citation>
    <scope>IDENTIFICATION</scope>
</reference>
<evidence type="ECO:0000256" key="2">
    <source>
        <dbReference type="ARBA" id="ARBA00001719"/>
    </source>
</evidence>
<dbReference type="Gene3D" id="1.10.630.10">
    <property type="entry name" value="Cytochrome P450"/>
    <property type="match status" value="1"/>
</dbReference>
<keyword evidence="14 38" id="KW-0349">Heme</keyword>
<evidence type="ECO:0000256" key="33">
    <source>
        <dbReference type="ARBA" id="ARBA00038872"/>
    </source>
</evidence>
<evidence type="ECO:0000256" key="24">
    <source>
        <dbReference type="ARBA" id="ARBA00023098"/>
    </source>
</evidence>
<keyword evidence="27" id="KW-0413">Isomerase</keyword>